<sequence length="173" mass="19109">MADVFGAGIYVFVSRSLFTCYNKIRPTDGIKKEDKFRAMALAVADELPDLLEICEASYTHVVQPVLKPLLPGNNMQDLSRDSRVPGVQMATDGDLHSLRQTSIPQLLGICIPPRRFVEELSSVTGGDADAETTLVRRQSTLHGHHEDGKGSNSDDDDDDNDDRSGEEEDENYD</sequence>
<dbReference type="AlphaFoldDB" id="A0AAE8M9F1"/>
<protein>
    <submittedName>
        <fullName evidence="2">Uncharacterized protein</fullName>
    </submittedName>
</protein>
<evidence type="ECO:0000256" key="1">
    <source>
        <dbReference type="SAM" id="MobiDB-lite"/>
    </source>
</evidence>
<gene>
    <name evidence="2" type="ORF">FTOL_06451</name>
</gene>
<reference evidence="2" key="1">
    <citation type="submission" date="2018-03" db="EMBL/GenBank/DDBJ databases">
        <authorList>
            <person name="Guldener U."/>
        </authorList>
    </citation>
    <scope>NUCLEOTIDE SEQUENCE</scope>
</reference>
<keyword evidence="3" id="KW-1185">Reference proteome</keyword>
<organism evidence="2 3">
    <name type="scientific">Fusarium torulosum</name>
    <dbReference type="NCBI Taxonomy" id="33205"/>
    <lineage>
        <taxon>Eukaryota</taxon>
        <taxon>Fungi</taxon>
        <taxon>Dikarya</taxon>
        <taxon>Ascomycota</taxon>
        <taxon>Pezizomycotina</taxon>
        <taxon>Sordariomycetes</taxon>
        <taxon>Hypocreomycetidae</taxon>
        <taxon>Hypocreales</taxon>
        <taxon>Nectriaceae</taxon>
        <taxon>Fusarium</taxon>
    </lineage>
</organism>
<feature type="compositionally biased region" description="Acidic residues" evidence="1">
    <location>
        <begin position="153"/>
        <end position="173"/>
    </location>
</feature>
<dbReference type="Proteomes" id="UP001187734">
    <property type="component" value="Unassembled WGS sequence"/>
</dbReference>
<feature type="region of interest" description="Disordered" evidence="1">
    <location>
        <begin position="122"/>
        <end position="173"/>
    </location>
</feature>
<dbReference type="EMBL" id="ONZP01000213">
    <property type="protein sequence ID" value="SPJ78062.1"/>
    <property type="molecule type" value="Genomic_DNA"/>
</dbReference>
<evidence type="ECO:0000313" key="3">
    <source>
        <dbReference type="Proteomes" id="UP001187734"/>
    </source>
</evidence>
<evidence type="ECO:0000313" key="2">
    <source>
        <dbReference type="EMBL" id="SPJ78062.1"/>
    </source>
</evidence>
<comment type="caution">
    <text evidence="2">The sequence shown here is derived from an EMBL/GenBank/DDBJ whole genome shotgun (WGS) entry which is preliminary data.</text>
</comment>
<proteinExistence type="predicted"/>
<accession>A0AAE8M9F1</accession>
<name>A0AAE8M9F1_9HYPO</name>